<dbReference type="PANTHER" id="PTHR47074">
    <property type="entry name" value="BNAC02G40300D PROTEIN"/>
    <property type="match status" value="1"/>
</dbReference>
<name>A0ABR2U380_9ROSI</name>
<dbReference type="EMBL" id="JBBPBN010000003">
    <property type="protein sequence ID" value="KAK9044178.1"/>
    <property type="molecule type" value="Genomic_DNA"/>
</dbReference>
<reference evidence="2 3" key="1">
    <citation type="journal article" date="2024" name="G3 (Bethesda)">
        <title>Genome assembly of Hibiscus sabdariffa L. provides insights into metabolisms of medicinal natural products.</title>
        <authorList>
            <person name="Kim T."/>
        </authorList>
    </citation>
    <scope>NUCLEOTIDE SEQUENCE [LARGE SCALE GENOMIC DNA]</scope>
    <source>
        <strain evidence="2">TK-2024</strain>
        <tissue evidence="2">Old leaves</tissue>
    </source>
</reference>
<dbReference type="InterPro" id="IPR052929">
    <property type="entry name" value="RNase_H-like_EbsB-rel"/>
</dbReference>
<comment type="caution">
    <text evidence="2">The sequence shown here is derived from an EMBL/GenBank/DDBJ whole genome shotgun (WGS) entry which is preliminary data.</text>
</comment>
<accession>A0ABR2U380</accession>
<dbReference type="CDD" id="cd06222">
    <property type="entry name" value="RNase_H_like"/>
    <property type="match status" value="1"/>
</dbReference>
<dbReference type="Pfam" id="PF13456">
    <property type="entry name" value="RVT_3"/>
    <property type="match status" value="1"/>
</dbReference>
<dbReference type="SUPFAM" id="SSF53098">
    <property type="entry name" value="Ribonuclease H-like"/>
    <property type="match status" value="1"/>
</dbReference>
<dbReference type="PANTHER" id="PTHR47074:SF73">
    <property type="entry name" value="OS04G0448401 PROTEIN"/>
    <property type="match status" value="1"/>
</dbReference>
<dbReference type="InterPro" id="IPR002156">
    <property type="entry name" value="RNaseH_domain"/>
</dbReference>
<keyword evidence="3" id="KW-1185">Reference proteome</keyword>
<dbReference type="InterPro" id="IPR044730">
    <property type="entry name" value="RNase_H-like_dom_plant"/>
</dbReference>
<evidence type="ECO:0000313" key="2">
    <source>
        <dbReference type="EMBL" id="KAK9044178.1"/>
    </source>
</evidence>
<proteinExistence type="predicted"/>
<feature type="domain" description="RNase H type-1" evidence="1">
    <location>
        <begin position="14"/>
        <end position="91"/>
    </location>
</feature>
<sequence>MHAYFLYVGTIKFNVDGSYNVQRASCGGVLRNYKGDVSAIFSGPVVSIGADFAELVAVRTALEFFKETKEIGKSLLCFESDSQVVLMWLKDIATRPM</sequence>
<protein>
    <recommendedName>
        <fullName evidence="1">RNase H type-1 domain-containing protein</fullName>
    </recommendedName>
</protein>
<evidence type="ECO:0000313" key="3">
    <source>
        <dbReference type="Proteomes" id="UP001396334"/>
    </source>
</evidence>
<evidence type="ECO:0000259" key="1">
    <source>
        <dbReference type="Pfam" id="PF13456"/>
    </source>
</evidence>
<dbReference type="Proteomes" id="UP001396334">
    <property type="component" value="Unassembled WGS sequence"/>
</dbReference>
<organism evidence="2 3">
    <name type="scientific">Hibiscus sabdariffa</name>
    <name type="common">roselle</name>
    <dbReference type="NCBI Taxonomy" id="183260"/>
    <lineage>
        <taxon>Eukaryota</taxon>
        <taxon>Viridiplantae</taxon>
        <taxon>Streptophyta</taxon>
        <taxon>Embryophyta</taxon>
        <taxon>Tracheophyta</taxon>
        <taxon>Spermatophyta</taxon>
        <taxon>Magnoliopsida</taxon>
        <taxon>eudicotyledons</taxon>
        <taxon>Gunneridae</taxon>
        <taxon>Pentapetalae</taxon>
        <taxon>rosids</taxon>
        <taxon>malvids</taxon>
        <taxon>Malvales</taxon>
        <taxon>Malvaceae</taxon>
        <taxon>Malvoideae</taxon>
        <taxon>Hibiscus</taxon>
    </lineage>
</organism>
<dbReference type="InterPro" id="IPR036397">
    <property type="entry name" value="RNaseH_sf"/>
</dbReference>
<gene>
    <name evidence="2" type="ORF">V6N11_072494</name>
</gene>
<dbReference type="Gene3D" id="3.30.420.10">
    <property type="entry name" value="Ribonuclease H-like superfamily/Ribonuclease H"/>
    <property type="match status" value="1"/>
</dbReference>
<dbReference type="InterPro" id="IPR012337">
    <property type="entry name" value="RNaseH-like_sf"/>
</dbReference>